<dbReference type="AlphaFoldDB" id="A0A8X8CCC1"/>
<evidence type="ECO:0000313" key="6">
    <source>
        <dbReference type="Proteomes" id="UP000886885"/>
    </source>
</evidence>
<dbReference type="EMBL" id="JAAWWB010000027">
    <property type="protein sequence ID" value="KAG6750154.1"/>
    <property type="molecule type" value="Genomic_DNA"/>
</dbReference>
<dbReference type="Proteomes" id="UP000886885">
    <property type="component" value="Chromosome 14A"/>
</dbReference>
<dbReference type="PANTHER" id="PTHR31301">
    <property type="entry name" value="LOB DOMAIN-CONTAINING PROTEIN 4-RELATED"/>
    <property type="match status" value="1"/>
</dbReference>
<dbReference type="PROSITE" id="PS50891">
    <property type="entry name" value="LOB"/>
    <property type="match status" value="1"/>
</dbReference>
<comment type="similarity">
    <text evidence="1">Belongs to the LOB domain-containing protein family.</text>
</comment>
<evidence type="ECO:0000259" key="4">
    <source>
        <dbReference type="PROSITE" id="PS50891"/>
    </source>
</evidence>
<dbReference type="OrthoDB" id="1137559at2759"/>
<feature type="coiled-coil region" evidence="2">
    <location>
        <begin position="192"/>
        <end position="226"/>
    </location>
</feature>
<evidence type="ECO:0000313" key="5">
    <source>
        <dbReference type="EMBL" id="KAG6750154.1"/>
    </source>
</evidence>
<evidence type="ECO:0000256" key="3">
    <source>
        <dbReference type="SAM" id="Phobius"/>
    </source>
</evidence>
<keyword evidence="3" id="KW-1133">Transmembrane helix</keyword>
<dbReference type="Pfam" id="PF03195">
    <property type="entry name" value="LOB"/>
    <property type="match status" value="2"/>
</dbReference>
<feature type="transmembrane region" description="Helical" evidence="3">
    <location>
        <begin position="65"/>
        <end position="85"/>
    </location>
</feature>
<accession>A0A8X8CCC1</accession>
<dbReference type="PANTHER" id="PTHR31301:SF77">
    <property type="entry name" value="LOB DOMAIN-CONTAINING PROTEIN 1-LIKE"/>
    <property type="match status" value="1"/>
</dbReference>
<evidence type="ECO:0000256" key="1">
    <source>
        <dbReference type="ARBA" id="ARBA00005474"/>
    </source>
</evidence>
<sequence length="271" mass="31549">MSSQALTRTRAHQPCAACRMLRRRCDSDCMLAPYFPGDEAEKFFGVHKVFGASNVIRMIQVEHHIYLNILYFDPLFCYNFLFLFITSCLIINCLQHSPLDESQFTWYHQVKTNKSAQSQVPKILESFKGCFRASRIHGHLSEVHNIYIYIHTLVFFSVQMLEESKREDAVKAIIYEATSRLRDPVYGSAGTIFHLQRMVEELKMQVESMRAQVVQLQEQRNQLLGILMNVRHLDSTSSVHDSKFDGGNFMLDEDSMAYDPITYFTENDWTF</sequence>
<dbReference type="InterPro" id="IPR004883">
    <property type="entry name" value="LOB"/>
</dbReference>
<organism evidence="5 6">
    <name type="scientific">Populus tomentosa</name>
    <name type="common">Chinese white poplar</name>
    <dbReference type="NCBI Taxonomy" id="118781"/>
    <lineage>
        <taxon>Eukaryota</taxon>
        <taxon>Viridiplantae</taxon>
        <taxon>Streptophyta</taxon>
        <taxon>Embryophyta</taxon>
        <taxon>Tracheophyta</taxon>
        <taxon>Spermatophyta</taxon>
        <taxon>Magnoliopsida</taxon>
        <taxon>eudicotyledons</taxon>
        <taxon>Gunneridae</taxon>
        <taxon>Pentapetalae</taxon>
        <taxon>rosids</taxon>
        <taxon>fabids</taxon>
        <taxon>Malpighiales</taxon>
        <taxon>Salicaceae</taxon>
        <taxon>Saliceae</taxon>
        <taxon>Populus</taxon>
    </lineage>
</organism>
<feature type="domain" description="LOB" evidence="4">
    <location>
        <begin position="13"/>
        <end position="120"/>
    </location>
</feature>
<protein>
    <recommendedName>
        <fullName evidence="4">LOB domain-containing protein</fullName>
    </recommendedName>
</protein>
<keyword evidence="3" id="KW-0472">Membrane</keyword>
<comment type="caution">
    <text evidence="5">The sequence shown here is derived from an EMBL/GenBank/DDBJ whole genome shotgun (WGS) entry which is preliminary data.</text>
</comment>
<evidence type="ECO:0000256" key="2">
    <source>
        <dbReference type="SAM" id="Coils"/>
    </source>
</evidence>
<keyword evidence="6" id="KW-1185">Reference proteome</keyword>
<keyword evidence="2" id="KW-0175">Coiled coil</keyword>
<reference evidence="5" key="1">
    <citation type="journal article" date="2020" name="bioRxiv">
        <title>Hybrid origin of Populus tomentosa Carr. identified through genome sequencing and phylogenomic analysis.</title>
        <authorList>
            <person name="An X."/>
            <person name="Gao K."/>
            <person name="Chen Z."/>
            <person name="Li J."/>
            <person name="Yang X."/>
            <person name="Yang X."/>
            <person name="Zhou J."/>
            <person name="Guo T."/>
            <person name="Zhao T."/>
            <person name="Huang S."/>
            <person name="Miao D."/>
            <person name="Khan W.U."/>
            <person name="Rao P."/>
            <person name="Ye M."/>
            <person name="Lei B."/>
            <person name="Liao W."/>
            <person name="Wang J."/>
            <person name="Ji L."/>
            <person name="Li Y."/>
            <person name="Guo B."/>
            <person name="Mustafa N.S."/>
            <person name="Li S."/>
            <person name="Yun Q."/>
            <person name="Keller S.R."/>
            <person name="Mao J."/>
            <person name="Zhang R."/>
            <person name="Strauss S.H."/>
        </authorList>
    </citation>
    <scope>NUCLEOTIDE SEQUENCE</scope>
    <source>
        <strain evidence="5">GM15</strain>
        <tissue evidence="5">Leaf</tissue>
    </source>
</reference>
<gene>
    <name evidence="5" type="ORF">POTOM_047236</name>
</gene>
<proteinExistence type="inferred from homology"/>
<name>A0A8X8CCC1_POPTO</name>
<keyword evidence="3" id="KW-0812">Transmembrane</keyword>